<keyword evidence="7" id="KW-0106">Calcium</keyword>
<keyword evidence="11" id="KW-1185">Reference proteome</keyword>
<dbReference type="InterPro" id="IPR008901">
    <property type="entry name" value="ACER"/>
</dbReference>
<feature type="binding site" evidence="8">
    <location>
        <position position="240"/>
    </location>
    <ligand>
        <name>Zn(2+)</name>
        <dbReference type="ChEBI" id="CHEBI:29105"/>
        <note>catalytic</note>
    </ligand>
</feature>
<organism evidence="10 11">
    <name type="scientific">Agrocybe pediades</name>
    <dbReference type="NCBI Taxonomy" id="84607"/>
    <lineage>
        <taxon>Eukaryota</taxon>
        <taxon>Fungi</taxon>
        <taxon>Dikarya</taxon>
        <taxon>Basidiomycota</taxon>
        <taxon>Agaricomycotina</taxon>
        <taxon>Agaricomycetes</taxon>
        <taxon>Agaricomycetidae</taxon>
        <taxon>Agaricales</taxon>
        <taxon>Agaricineae</taxon>
        <taxon>Strophariaceae</taxon>
        <taxon>Agrocybe</taxon>
    </lineage>
</organism>
<feature type="transmembrane region" description="Helical" evidence="9">
    <location>
        <begin position="70"/>
        <end position="88"/>
    </location>
</feature>
<keyword evidence="8" id="KW-0862">Zinc</keyword>
<feature type="binding site" evidence="7">
    <location>
        <position position="30"/>
    </location>
    <ligand>
        <name>Ca(2+)</name>
        <dbReference type="ChEBI" id="CHEBI:29108"/>
    </ligand>
</feature>
<sequence>MNLTNNVAPWLQKPGVWGPVTATLDWCEMNHQFSPYIAEMANTFSNLFTVAISLIGCLEAKRQGLPSRYVAGYAGVALVGIGSFFFHATLLFEAQLADELPMIYVGSMSLFLLFDSERGFNIHNARSRMLVALLVAFDIGFTWSYMVWRNPIYHQCVFALTVISTALRVAYILHKHPNAPMIPQKKKDAIINFFSTGAATFAFGFLVWNLDNVFCERLTRWKVQIGWPGAFFLEGHSWWHVLTGLGTYLMFIGIQFVTLCVKDDPKNYQVNYRYGLPHIQRTPASQAERAKVL</sequence>
<comment type="caution">
    <text evidence="10">The sequence shown here is derived from an EMBL/GenBank/DDBJ whole genome shotgun (WGS) entry which is preliminary data.</text>
</comment>
<evidence type="ECO:0000256" key="3">
    <source>
        <dbReference type="ARBA" id="ARBA00022692"/>
    </source>
</evidence>
<dbReference type="PANTHER" id="PTHR46187:SF3">
    <property type="entry name" value="ALKALINE CERAMIDASE 3"/>
    <property type="match status" value="1"/>
</dbReference>
<proteinExistence type="inferred from homology"/>
<comment type="similarity">
    <text evidence="2">Belongs to the alkaline ceramidase family.</text>
</comment>
<feature type="binding site" evidence="7">
    <location>
        <position position="26"/>
    </location>
    <ligand>
        <name>Ca(2+)</name>
        <dbReference type="ChEBI" id="CHEBI:29108"/>
    </ligand>
</feature>
<evidence type="ECO:0000256" key="4">
    <source>
        <dbReference type="ARBA" id="ARBA00022801"/>
    </source>
</evidence>
<evidence type="ECO:0000256" key="1">
    <source>
        <dbReference type="ARBA" id="ARBA00004141"/>
    </source>
</evidence>
<feature type="binding site" evidence="7">
    <location>
        <position position="39"/>
    </location>
    <ligand>
        <name>Ca(2+)</name>
        <dbReference type="ChEBI" id="CHEBI:29108"/>
    </ligand>
</feature>
<dbReference type="GO" id="GO:0046513">
    <property type="term" value="P:ceramide biosynthetic process"/>
    <property type="evidence" value="ECO:0007669"/>
    <property type="project" value="TreeGrafter"/>
</dbReference>
<dbReference type="GO" id="GO:0046872">
    <property type="term" value="F:metal ion binding"/>
    <property type="evidence" value="ECO:0007669"/>
    <property type="project" value="UniProtKB-KW"/>
</dbReference>
<dbReference type="GO" id="GO:0005789">
    <property type="term" value="C:endoplasmic reticulum membrane"/>
    <property type="evidence" value="ECO:0007669"/>
    <property type="project" value="TreeGrafter"/>
</dbReference>
<protein>
    <recommendedName>
        <fullName evidence="12">Alkaline phytoceramidase</fullName>
    </recommendedName>
</protein>
<keyword evidence="4" id="KW-0378">Hydrolase</keyword>
<keyword evidence="7" id="KW-0479">Metal-binding</keyword>
<evidence type="ECO:0000256" key="7">
    <source>
        <dbReference type="PIRSR" id="PIRSR608901-1"/>
    </source>
</evidence>
<feature type="transmembrane region" description="Helical" evidence="9">
    <location>
        <begin position="238"/>
        <end position="261"/>
    </location>
</feature>
<keyword evidence="3 9" id="KW-0812">Transmembrane</keyword>
<evidence type="ECO:0000256" key="6">
    <source>
        <dbReference type="ARBA" id="ARBA00023136"/>
    </source>
</evidence>
<dbReference type="GO" id="GO:0046514">
    <property type="term" value="P:ceramide catabolic process"/>
    <property type="evidence" value="ECO:0007669"/>
    <property type="project" value="TreeGrafter"/>
</dbReference>
<dbReference type="EMBL" id="JAACJL010000057">
    <property type="protein sequence ID" value="KAF4611661.1"/>
    <property type="molecule type" value="Genomic_DNA"/>
</dbReference>
<dbReference type="GO" id="GO:0016811">
    <property type="term" value="F:hydrolase activity, acting on carbon-nitrogen (but not peptide) bonds, in linear amides"/>
    <property type="evidence" value="ECO:0007669"/>
    <property type="project" value="InterPro"/>
</dbReference>
<feature type="transmembrane region" description="Helical" evidence="9">
    <location>
        <begin position="100"/>
        <end position="117"/>
    </location>
</feature>
<feature type="binding site" evidence="7">
    <location>
        <position position="28"/>
    </location>
    <ligand>
        <name>Ca(2+)</name>
        <dbReference type="ChEBI" id="CHEBI:29108"/>
    </ligand>
</feature>
<feature type="transmembrane region" description="Helical" evidence="9">
    <location>
        <begin position="36"/>
        <end position="58"/>
    </location>
</feature>
<evidence type="ECO:0000256" key="2">
    <source>
        <dbReference type="ARBA" id="ARBA00009780"/>
    </source>
</evidence>
<reference evidence="10 11" key="1">
    <citation type="submission" date="2019-12" db="EMBL/GenBank/DDBJ databases">
        <authorList>
            <person name="Floudas D."/>
            <person name="Bentzer J."/>
            <person name="Ahren D."/>
            <person name="Johansson T."/>
            <person name="Persson P."/>
            <person name="Tunlid A."/>
        </authorList>
    </citation>
    <scope>NUCLEOTIDE SEQUENCE [LARGE SCALE GENOMIC DNA]</scope>
    <source>
        <strain evidence="10 11">CBS 102.39</strain>
    </source>
</reference>
<evidence type="ECO:0000256" key="5">
    <source>
        <dbReference type="ARBA" id="ARBA00022989"/>
    </source>
</evidence>
<dbReference type="AlphaFoldDB" id="A0A8H4QIZ3"/>
<comment type="subcellular location">
    <subcellularLocation>
        <location evidence="1">Membrane</location>
        <topology evidence="1">Multi-pass membrane protein</topology>
    </subcellularLocation>
</comment>
<feature type="binding site" evidence="8">
    <location>
        <position position="236"/>
    </location>
    <ligand>
        <name>Zn(2+)</name>
        <dbReference type="ChEBI" id="CHEBI:29105"/>
        <note>catalytic</note>
    </ligand>
</feature>
<name>A0A8H4QIZ3_9AGAR</name>
<dbReference type="Proteomes" id="UP000521872">
    <property type="component" value="Unassembled WGS sequence"/>
</dbReference>
<keyword evidence="6 9" id="KW-0472">Membrane</keyword>
<keyword evidence="5 9" id="KW-1133">Transmembrane helix</keyword>
<evidence type="ECO:0000256" key="9">
    <source>
        <dbReference type="SAM" id="Phobius"/>
    </source>
</evidence>
<evidence type="ECO:0000313" key="11">
    <source>
        <dbReference type="Proteomes" id="UP000521872"/>
    </source>
</evidence>
<comment type="cofactor">
    <cofactor evidence="8">
        <name>Zn(2+)</name>
        <dbReference type="ChEBI" id="CHEBI:29105"/>
    </cofactor>
</comment>
<feature type="transmembrane region" description="Helical" evidence="9">
    <location>
        <begin position="129"/>
        <end position="146"/>
    </location>
</feature>
<feature type="binding site" evidence="8">
    <location>
        <position position="87"/>
    </location>
    <ligand>
        <name>Zn(2+)</name>
        <dbReference type="ChEBI" id="CHEBI:29105"/>
        <note>catalytic</note>
    </ligand>
</feature>
<evidence type="ECO:0008006" key="12">
    <source>
        <dbReference type="Google" id="ProtNLM"/>
    </source>
</evidence>
<accession>A0A8H4QIZ3</accession>
<feature type="transmembrane region" description="Helical" evidence="9">
    <location>
        <begin position="189"/>
        <end position="208"/>
    </location>
</feature>
<dbReference type="Pfam" id="PF05875">
    <property type="entry name" value="Ceramidase"/>
    <property type="match status" value="1"/>
</dbReference>
<feature type="binding site" evidence="7">
    <location>
        <position position="25"/>
    </location>
    <ligand>
        <name>Ca(2+)</name>
        <dbReference type="ChEBI" id="CHEBI:29108"/>
    </ligand>
</feature>
<evidence type="ECO:0000256" key="8">
    <source>
        <dbReference type="PIRSR" id="PIRSR608901-2"/>
    </source>
</evidence>
<feature type="transmembrane region" description="Helical" evidence="9">
    <location>
        <begin position="152"/>
        <end position="173"/>
    </location>
</feature>
<gene>
    <name evidence="10" type="ORF">D9613_004224</name>
</gene>
<dbReference type="PANTHER" id="PTHR46187">
    <property type="entry name" value="ALKALINE CERAMIDASE 3"/>
    <property type="match status" value="1"/>
</dbReference>
<evidence type="ECO:0000313" key="10">
    <source>
        <dbReference type="EMBL" id="KAF4611661.1"/>
    </source>
</evidence>